<dbReference type="Pfam" id="PF01205">
    <property type="entry name" value="Impact_N"/>
    <property type="match status" value="1"/>
</dbReference>
<dbReference type="EMBL" id="BLLK01000069">
    <property type="protein sequence ID" value="GFH59893.1"/>
    <property type="molecule type" value="Genomic_DNA"/>
</dbReference>
<evidence type="ECO:0000256" key="1">
    <source>
        <dbReference type="ARBA" id="ARBA00007665"/>
    </source>
</evidence>
<keyword evidence="5" id="KW-1185">Reference proteome</keyword>
<dbReference type="Gene3D" id="3.30.230.30">
    <property type="entry name" value="Impact, N-terminal domain"/>
    <property type="match status" value="1"/>
</dbReference>
<dbReference type="Proteomes" id="UP001054902">
    <property type="component" value="Unassembled WGS sequence"/>
</dbReference>
<organism evidence="4 5">
    <name type="scientific">Chaetoceros tenuissimus</name>
    <dbReference type="NCBI Taxonomy" id="426638"/>
    <lineage>
        <taxon>Eukaryota</taxon>
        <taxon>Sar</taxon>
        <taxon>Stramenopiles</taxon>
        <taxon>Ochrophyta</taxon>
        <taxon>Bacillariophyta</taxon>
        <taxon>Coscinodiscophyceae</taxon>
        <taxon>Chaetocerotophycidae</taxon>
        <taxon>Chaetocerotales</taxon>
        <taxon>Chaetocerotaceae</taxon>
        <taxon>Chaetoceros</taxon>
    </lineage>
</organism>
<dbReference type="PANTHER" id="PTHR16301">
    <property type="entry name" value="IMPACT-RELATED"/>
    <property type="match status" value="1"/>
</dbReference>
<protein>
    <recommendedName>
        <fullName evidence="6">Impact N-terminal domain-containing protein</fullName>
    </recommendedName>
</protein>
<sequence>MSLLISRVRSFSTFSHRNVCINSFPKTSQLFSTVPQQTLVELPEGQYYSDDQIIKKSHFIGIAKYCNTWTAAKDFVESIRLEHPKARHVCFAYVGGFNPKTERASDDGEPQGTAGIPILGAINGEEISDTVCAVVRYSGGIKLGAGGLIRAYGGTARMALRASEKMILIPKSTTNVKTVGSNAGQLYSIAAKYNGVVENETYHANGDIEVTITCDTEDYESIIEDLTDATRGNISFQE</sequence>
<comment type="similarity">
    <text evidence="1">Belongs to the IMPACT family.</text>
</comment>
<accession>A0AAD3D8W5</accession>
<evidence type="ECO:0000313" key="5">
    <source>
        <dbReference type="Proteomes" id="UP001054902"/>
    </source>
</evidence>
<evidence type="ECO:0000259" key="2">
    <source>
        <dbReference type="Pfam" id="PF01205"/>
    </source>
</evidence>
<feature type="domain" description="UPF0029" evidence="3">
    <location>
        <begin position="184"/>
        <end position="233"/>
    </location>
</feature>
<dbReference type="SUPFAM" id="SSF54211">
    <property type="entry name" value="Ribosomal protein S5 domain 2-like"/>
    <property type="match status" value="1"/>
</dbReference>
<evidence type="ECO:0000259" key="3">
    <source>
        <dbReference type="Pfam" id="PF09186"/>
    </source>
</evidence>
<dbReference type="AlphaFoldDB" id="A0AAD3D8W5"/>
<reference evidence="4 5" key="1">
    <citation type="journal article" date="2021" name="Sci. Rep.">
        <title>The genome of the diatom Chaetoceros tenuissimus carries an ancient integrated fragment of an extant virus.</title>
        <authorList>
            <person name="Hongo Y."/>
            <person name="Kimura K."/>
            <person name="Takaki Y."/>
            <person name="Yoshida Y."/>
            <person name="Baba S."/>
            <person name="Kobayashi G."/>
            <person name="Nagasaki K."/>
            <person name="Hano T."/>
            <person name="Tomaru Y."/>
        </authorList>
    </citation>
    <scope>NUCLEOTIDE SEQUENCE [LARGE SCALE GENOMIC DNA]</scope>
    <source>
        <strain evidence="4 5">NIES-3715</strain>
    </source>
</reference>
<dbReference type="GO" id="GO:0006446">
    <property type="term" value="P:regulation of translational initiation"/>
    <property type="evidence" value="ECO:0007669"/>
    <property type="project" value="TreeGrafter"/>
</dbReference>
<proteinExistence type="inferred from homology"/>
<dbReference type="GO" id="GO:0005737">
    <property type="term" value="C:cytoplasm"/>
    <property type="evidence" value="ECO:0007669"/>
    <property type="project" value="TreeGrafter"/>
</dbReference>
<name>A0AAD3D8W5_9STRA</name>
<feature type="domain" description="Impact N-terminal" evidence="2">
    <location>
        <begin position="55"/>
        <end position="160"/>
    </location>
</feature>
<dbReference type="PANTHER" id="PTHR16301:SF20">
    <property type="entry name" value="IMPACT FAMILY MEMBER YIGZ"/>
    <property type="match status" value="1"/>
</dbReference>
<evidence type="ECO:0000313" key="4">
    <source>
        <dbReference type="EMBL" id="GFH59893.1"/>
    </source>
</evidence>
<dbReference type="Pfam" id="PF09186">
    <property type="entry name" value="DUF1949"/>
    <property type="match status" value="1"/>
</dbReference>
<gene>
    <name evidence="4" type="ORF">CTEN210_16369</name>
</gene>
<dbReference type="InterPro" id="IPR020568">
    <property type="entry name" value="Ribosomal_Su5_D2-typ_SF"/>
</dbReference>
<dbReference type="InterPro" id="IPR036956">
    <property type="entry name" value="Impact_N_sf"/>
</dbReference>
<dbReference type="InterPro" id="IPR015269">
    <property type="entry name" value="UPF0029_Impact_C"/>
</dbReference>
<dbReference type="InterPro" id="IPR023582">
    <property type="entry name" value="Impact"/>
</dbReference>
<dbReference type="InterPro" id="IPR001498">
    <property type="entry name" value="Impact_N"/>
</dbReference>
<comment type="caution">
    <text evidence="4">The sequence shown here is derived from an EMBL/GenBank/DDBJ whole genome shotgun (WGS) entry which is preliminary data.</text>
</comment>
<evidence type="ECO:0008006" key="6">
    <source>
        <dbReference type="Google" id="ProtNLM"/>
    </source>
</evidence>